<evidence type="ECO:0000313" key="2">
    <source>
        <dbReference type="EMBL" id="QDV20894.1"/>
    </source>
</evidence>
<proteinExistence type="predicted"/>
<accession>A0A518FX78</accession>
<evidence type="ECO:0000313" key="3">
    <source>
        <dbReference type="Proteomes" id="UP000320839"/>
    </source>
</evidence>
<gene>
    <name evidence="2" type="ORF">Pan153_55740</name>
</gene>
<dbReference type="EMBL" id="CP036317">
    <property type="protein sequence ID" value="QDV20894.1"/>
    <property type="molecule type" value="Genomic_DNA"/>
</dbReference>
<dbReference type="RefSeq" id="WP_197994780.1">
    <property type="nucleotide sequence ID" value="NZ_CP036317.1"/>
</dbReference>
<name>A0A518FX78_9PLAN</name>
<protein>
    <submittedName>
        <fullName evidence="2">Uncharacterized protein</fullName>
    </submittedName>
</protein>
<dbReference type="Proteomes" id="UP000320839">
    <property type="component" value="Chromosome"/>
</dbReference>
<evidence type="ECO:0000256" key="1">
    <source>
        <dbReference type="SAM" id="MobiDB-lite"/>
    </source>
</evidence>
<dbReference type="AlphaFoldDB" id="A0A518FX78"/>
<sequence>MKKRLSIATGEINLMPAKTTLAAGSAGEVDIKKQASHSNDRAEPDERKT</sequence>
<organism evidence="2 3">
    <name type="scientific">Gimesia panareensis</name>
    <dbReference type="NCBI Taxonomy" id="2527978"/>
    <lineage>
        <taxon>Bacteria</taxon>
        <taxon>Pseudomonadati</taxon>
        <taxon>Planctomycetota</taxon>
        <taxon>Planctomycetia</taxon>
        <taxon>Planctomycetales</taxon>
        <taxon>Planctomycetaceae</taxon>
        <taxon>Gimesia</taxon>
    </lineage>
</organism>
<reference evidence="2 3" key="1">
    <citation type="submission" date="2019-02" db="EMBL/GenBank/DDBJ databases">
        <title>Deep-cultivation of Planctomycetes and their phenomic and genomic characterization uncovers novel biology.</title>
        <authorList>
            <person name="Wiegand S."/>
            <person name="Jogler M."/>
            <person name="Boedeker C."/>
            <person name="Pinto D."/>
            <person name="Vollmers J."/>
            <person name="Rivas-Marin E."/>
            <person name="Kohn T."/>
            <person name="Peeters S.H."/>
            <person name="Heuer A."/>
            <person name="Rast P."/>
            <person name="Oberbeckmann S."/>
            <person name="Bunk B."/>
            <person name="Jeske O."/>
            <person name="Meyerdierks A."/>
            <person name="Storesund J.E."/>
            <person name="Kallscheuer N."/>
            <person name="Luecker S."/>
            <person name="Lage O.M."/>
            <person name="Pohl T."/>
            <person name="Merkel B.J."/>
            <person name="Hornburger P."/>
            <person name="Mueller R.-W."/>
            <person name="Bruemmer F."/>
            <person name="Labrenz M."/>
            <person name="Spormann A.M."/>
            <person name="Op den Camp H."/>
            <person name="Overmann J."/>
            <person name="Amann R."/>
            <person name="Jetten M.S.M."/>
            <person name="Mascher T."/>
            <person name="Medema M.H."/>
            <person name="Devos D.P."/>
            <person name="Kaster A.-K."/>
            <person name="Ovreas L."/>
            <person name="Rohde M."/>
            <person name="Galperin M.Y."/>
            <person name="Jogler C."/>
        </authorList>
    </citation>
    <scope>NUCLEOTIDE SEQUENCE [LARGE SCALE GENOMIC DNA]</scope>
    <source>
        <strain evidence="2 3">Pan153</strain>
    </source>
</reference>
<feature type="region of interest" description="Disordered" evidence="1">
    <location>
        <begin position="25"/>
        <end position="49"/>
    </location>
</feature>
<feature type="compositionally biased region" description="Basic and acidic residues" evidence="1">
    <location>
        <begin position="29"/>
        <end position="49"/>
    </location>
</feature>